<dbReference type="eggNOG" id="ENOG502S4MS">
    <property type="taxonomic scope" value="Eukaryota"/>
</dbReference>
<sequence>MDTGTTPQAHRPITIRLPSKYATGETSASSSSSSSSSAPPSSRATPFTPPPLSFMQRTWTVTHSTLSMWRGSRNVRITYGALPPRDGRERLSDTVEHETVPWWGGGGSASNNKGAVLRRISGTDTASSRGGGETGAWDWRGRGWLALVGGSHWEVLGWGQRECPGEPGRPVRWMVTWFAPTLFTAEGLDLYSDRADGGNEELARDVLAELARVCRGKERLRKLVEQDMREVAISLPWKEA</sequence>
<organism evidence="2 3">
    <name type="scientific">Thermothelomyces thermophilus (strain ATCC 42464 / BCRC 31852 / DSM 1799)</name>
    <name type="common">Sporotrichum thermophile</name>
    <dbReference type="NCBI Taxonomy" id="573729"/>
    <lineage>
        <taxon>Eukaryota</taxon>
        <taxon>Fungi</taxon>
        <taxon>Dikarya</taxon>
        <taxon>Ascomycota</taxon>
        <taxon>Pezizomycotina</taxon>
        <taxon>Sordariomycetes</taxon>
        <taxon>Sordariomycetidae</taxon>
        <taxon>Sordariales</taxon>
        <taxon>Chaetomiaceae</taxon>
        <taxon>Thermothelomyces</taxon>
    </lineage>
</organism>
<dbReference type="HOGENOM" id="CLU_094640_0_0_1"/>
<proteinExistence type="predicted"/>
<evidence type="ECO:0000256" key="1">
    <source>
        <dbReference type="SAM" id="MobiDB-lite"/>
    </source>
</evidence>
<gene>
    <name evidence="2" type="ORF">MYCTH_2311585</name>
</gene>
<reference evidence="2 3" key="1">
    <citation type="journal article" date="2011" name="Nat. Biotechnol.">
        <title>Comparative genomic analysis of the thermophilic biomass-degrading fungi Myceliophthora thermophila and Thielavia terrestris.</title>
        <authorList>
            <person name="Berka R.M."/>
            <person name="Grigoriev I.V."/>
            <person name="Otillar R."/>
            <person name="Salamov A."/>
            <person name="Grimwood J."/>
            <person name="Reid I."/>
            <person name="Ishmael N."/>
            <person name="John T."/>
            <person name="Darmond C."/>
            <person name="Moisan M.-C."/>
            <person name="Henrissat B."/>
            <person name="Coutinho P.M."/>
            <person name="Lombard V."/>
            <person name="Natvig D.O."/>
            <person name="Lindquist E."/>
            <person name="Schmutz J."/>
            <person name="Lucas S."/>
            <person name="Harris P."/>
            <person name="Powlowski J."/>
            <person name="Bellemare A."/>
            <person name="Taylor D."/>
            <person name="Butler G."/>
            <person name="de Vries R.P."/>
            <person name="Allijn I.E."/>
            <person name="van den Brink J."/>
            <person name="Ushinsky S."/>
            <person name="Storms R."/>
            <person name="Powell A.J."/>
            <person name="Paulsen I.T."/>
            <person name="Elbourne L.D.H."/>
            <person name="Baker S.E."/>
            <person name="Magnuson J."/>
            <person name="LaBoissiere S."/>
            <person name="Clutterbuck A.J."/>
            <person name="Martinez D."/>
            <person name="Wogulis M."/>
            <person name="de Leon A.L."/>
            <person name="Rey M.W."/>
            <person name="Tsang A."/>
        </authorList>
    </citation>
    <scope>NUCLEOTIDE SEQUENCE [LARGE SCALE GENOMIC DNA]</scope>
    <source>
        <strain evidence="3">ATCC 42464 / BCRC 31852 / DSM 1799</strain>
    </source>
</reference>
<dbReference type="RefSeq" id="XP_003666680.1">
    <property type="nucleotide sequence ID" value="XM_003666632.1"/>
</dbReference>
<evidence type="ECO:0000313" key="3">
    <source>
        <dbReference type="Proteomes" id="UP000007322"/>
    </source>
</evidence>
<dbReference type="GeneID" id="11506809"/>
<dbReference type="InParanoid" id="G2QPC2"/>
<feature type="region of interest" description="Disordered" evidence="1">
    <location>
        <begin position="1"/>
        <end position="53"/>
    </location>
</feature>
<evidence type="ECO:0000313" key="2">
    <source>
        <dbReference type="EMBL" id="AEO61435.1"/>
    </source>
</evidence>
<dbReference type="AlphaFoldDB" id="G2QPC2"/>
<dbReference type="VEuPathDB" id="FungiDB:MYCTH_2311585"/>
<feature type="compositionally biased region" description="Low complexity" evidence="1">
    <location>
        <begin position="26"/>
        <end position="46"/>
    </location>
</feature>
<dbReference type="OMA" id="MWRSARN"/>
<accession>G2QPC2</accession>
<protein>
    <submittedName>
        <fullName evidence="2">Uncharacterized protein</fullName>
    </submittedName>
</protein>
<dbReference type="KEGG" id="mtm:MYCTH_2311585"/>
<name>G2QPC2_THET4</name>
<dbReference type="STRING" id="573729.G2QPC2"/>
<dbReference type="EMBL" id="CP003008">
    <property type="protein sequence ID" value="AEO61435.1"/>
    <property type="molecule type" value="Genomic_DNA"/>
</dbReference>
<dbReference type="Proteomes" id="UP000007322">
    <property type="component" value="Chromosome 7"/>
</dbReference>
<keyword evidence="3" id="KW-1185">Reference proteome</keyword>
<dbReference type="OrthoDB" id="9975758at2759"/>